<name>A0ABW5R6E8_9BACL</name>
<dbReference type="Proteomes" id="UP001597497">
    <property type="component" value="Unassembled WGS sequence"/>
</dbReference>
<reference evidence="6" key="1">
    <citation type="journal article" date="2019" name="Int. J. Syst. Evol. Microbiol.">
        <title>The Global Catalogue of Microorganisms (GCM) 10K type strain sequencing project: providing services to taxonomists for standard genome sequencing and annotation.</title>
        <authorList>
            <consortium name="The Broad Institute Genomics Platform"/>
            <consortium name="The Broad Institute Genome Sequencing Center for Infectious Disease"/>
            <person name="Wu L."/>
            <person name="Ma J."/>
        </authorList>
    </citation>
    <scope>NUCLEOTIDE SEQUENCE [LARGE SCALE GENOMIC DNA]</scope>
    <source>
        <strain evidence="6">KCTC 33676</strain>
    </source>
</reference>
<dbReference type="InterPro" id="IPR025110">
    <property type="entry name" value="AMP-bd_C"/>
</dbReference>
<dbReference type="Gene3D" id="3.30.300.30">
    <property type="match status" value="1"/>
</dbReference>
<dbReference type="InterPro" id="IPR020845">
    <property type="entry name" value="AMP-binding_CS"/>
</dbReference>
<accession>A0ABW5R6E8</accession>
<dbReference type="Pfam" id="PF00501">
    <property type="entry name" value="AMP-binding"/>
    <property type="match status" value="1"/>
</dbReference>
<gene>
    <name evidence="5" type="ORF">ACFSUC_00710</name>
</gene>
<evidence type="ECO:0000256" key="2">
    <source>
        <dbReference type="ARBA" id="ARBA00022598"/>
    </source>
</evidence>
<evidence type="ECO:0000313" key="6">
    <source>
        <dbReference type="Proteomes" id="UP001597497"/>
    </source>
</evidence>
<dbReference type="InterPro" id="IPR045851">
    <property type="entry name" value="AMP-bd_C_sf"/>
</dbReference>
<dbReference type="CDD" id="cd04433">
    <property type="entry name" value="AFD_class_I"/>
    <property type="match status" value="1"/>
</dbReference>
<organism evidence="5 6">
    <name type="scientific">Marinicrinis sediminis</name>
    <dbReference type="NCBI Taxonomy" id="1652465"/>
    <lineage>
        <taxon>Bacteria</taxon>
        <taxon>Bacillati</taxon>
        <taxon>Bacillota</taxon>
        <taxon>Bacilli</taxon>
        <taxon>Bacillales</taxon>
        <taxon>Paenibacillaceae</taxon>
    </lineage>
</organism>
<evidence type="ECO:0000313" key="5">
    <source>
        <dbReference type="EMBL" id="MFD2670125.1"/>
    </source>
</evidence>
<evidence type="ECO:0000259" key="4">
    <source>
        <dbReference type="Pfam" id="PF13193"/>
    </source>
</evidence>
<protein>
    <submittedName>
        <fullName evidence="5">Class I adenylate-forming enzyme family protein</fullName>
    </submittedName>
</protein>
<proteinExistence type="inferred from homology"/>
<dbReference type="InterPro" id="IPR042099">
    <property type="entry name" value="ANL_N_sf"/>
</dbReference>
<dbReference type="Gene3D" id="3.40.50.12780">
    <property type="entry name" value="N-terminal domain of ligase-like"/>
    <property type="match status" value="1"/>
</dbReference>
<dbReference type="PROSITE" id="PS00455">
    <property type="entry name" value="AMP_BINDING"/>
    <property type="match status" value="1"/>
</dbReference>
<feature type="domain" description="AMP-binding enzyme C-terminal" evidence="4">
    <location>
        <begin position="365"/>
        <end position="438"/>
    </location>
</feature>
<dbReference type="SUPFAM" id="SSF56801">
    <property type="entry name" value="Acetyl-CoA synthetase-like"/>
    <property type="match status" value="1"/>
</dbReference>
<keyword evidence="6" id="KW-1185">Reference proteome</keyword>
<evidence type="ECO:0000259" key="3">
    <source>
        <dbReference type="Pfam" id="PF00501"/>
    </source>
</evidence>
<dbReference type="PANTHER" id="PTHR43201">
    <property type="entry name" value="ACYL-COA SYNTHETASE"/>
    <property type="match status" value="1"/>
</dbReference>
<dbReference type="Pfam" id="PF13193">
    <property type="entry name" value="AMP-binding_C"/>
    <property type="match status" value="1"/>
</dbReference>
<evidence type="ECO:0000256" key="1">
    <source>
        <dbReference type="ARBA" id="ARBA00006432"/>
    </source>
</evidence>
<dbReference type="PANTHER" id="PTHR43201:SF5">
    <property type="entry name" value="MEDIUM-CHAIN ACYL-COA LIGASE ACSF2, MITOCHONDRIAL"/>
    <property type="match status" value="1"/>
</dbReference>
<comment type="caution">
    <text evidence="5">The sequence shown here is derived from an EMBL/GenBank/DDBJ whole genome shotgun (WGS) entry which is preliminary data.</text>
</comment>
<dbReference type="InterPro" id="IPR000873">
    <property type="entry name" value="AMP-dep_synth/lig_dom"/>
</dbReference>
<dbReference type="EMBL" id="JBHUMM010000001">
    <property type="protein sequence ID" value="MFD2670125.1"/>
    <property type="molecule type" value="Genomic_DNA"/>
</dbReference>
<keyword evidence="2" id="KW-0436">Ligase</keyword>
<feature type="domain" description="AMP-dependent synthetase/ligase" evidence="3">
    <location>
        <begin position="11"/>
        <end position="279"/>
    </location>
</feature>
<sequence>MVLSLLLSRFQEDADQEAMVWKHQRYTYRWLLEQIQAFQIRLRDEGCVKGTVVALESDFSPYSVSALLAMIELGCIVVPVHYSSVPEKKQEYVHLVEAERIVYVTGGELHTHSTGKQATHDMLLGLKASGHPGIMLFSSGSTGKSKAMVHDATSLLKRYETKRSGKRMIAFMLFDHIGGLNTLLYSLSNTGCLIVPEDRTPHEVCQAIAQHRAQMLPSSPTFLNLLLISGEIQRMDLSSLETITYGSEVMPESTLYLLKDQLPHVQLIQTYGLSEVGILKSKSRSSESLYMKVGGDGFQTRIVEGMLQIKSDYAMLGYLNAPSPFTEDGWMITGDVVEQEGDYIRILGRDSDVINVGGEKVFPAEIESILQNMDNVEEVAVSSEPNMITGQTVKAKVKLIADESLSAFRSRMRQYCKDKLPSYKIPQKVEITQEKLTTERFKKQRR</sequence>
<dbReference type="RefSeq" id="WP_379927465.1">
    <property type="nucleotide sequence ID" value="NZ_JBHUMM010000001.1"/>
</dbReference>
<comment type="similarity">
    <text evidence="1">Belongs to the ATP-dependent AMP-binding enzyme family.</text>
</comment>